<feature type="transmembrane region" description="Helical" evidence="1">
    <location>
        <begin position="62"/>
        <end position="83"/>
    </location>
</feature>
<dbReference type="InterPro" id="IPR032816">
    <property type="entry name" value="VTT_dom"/>
</dbReference>
<proteinExistence type="predicted"/>
<dbReference type="EMBL" id="JAVAIL010000005">
    <property type="protein sequence ID" value="MDP4540747.1"/>
    <property type="molecule type" value="Genomic_DNA"/>
</dbReference>
<comment type="caution">
    <text evidence="3">The sequence shown here is derived from an EMBL/GenBank/DDBJ whole genome shotgun (WGS) entry which is preliminary data.</text>
</comment>
<keyword evidence="1" id="KW-0472">Membrane</keyword>
<feature type="transmembrane region" description="Helical" evidence="1">
    <location>
        <begin position="140"/>
        <end position="161"/>
    </location>
</feature>
<feature type="transmembrane region" description="Helical" evidence="1">
    <location>
        <begin position="16"/>
        <end position="42"/>
    </location>
</feature>
<keyword evidence="1" id="KW-1133">Transmembrane helix</keyword>
<organism evidence="3 4">
    <name type="scientific">Qipengyuania benthica</name>
    <dbReference type="NCBI Taxonomy" id="3067651"/>
    <lineage>
        <taxon>Bacteria</taxon>
        <taxon>Pseudomonadati</taxon>
        <taxon>Pseudomonadota</taxon>
        <taxon>Alphaproteobacteria</taxon>
        <taxon>Sphingomonadales</taxon>
        <taxon>Erythrobacteraceae</taxon>
        <taxon>Qipengyuania</taxon>
    </lineage>
</organism>
<gene>
    <name evidence="3" type="ORF">Q9K01_14035</name>
</gene>
<evidence type="ECO:0000259" key="2">
    <source>
        <dbReference type="Pfam" id="PF09335"/>
    </source>
</evidence>
<dbReference type="Pfam" id="PF09335">
    <property type="entry name" value="VTT_dom"/>
    <property type="match status" value="1"/>
</dbReference>
<accession>A0ABT9HBV0</accession>
<evidence type="ECO:0000313" key="4">
    <source>
        <dbReference type="Proteomes" id="UP001235664"/>
    </source>
</evidence>
<feature type="transmembrane region" description="Helical" evidence="1">
    <location>
        <begin position="104"/>
        <end position="120"/>
    </location>
</feature>
<dbReference type="RefSeq" id="WP_305930748.1">
    <property type="nucleotide sequence ID" value="NZ_JAVAIL010000005.1"/>
</dbReference>
<reference evidence="3 4" key="1">
    <citation type="submission" date="2023-08" db="EMBL/GenBank/DDBJ databases">
        <title>genomic of DY56.</title>
        <authorList>
            <person name="Wang Y."/>
        </authorList>
    </citation>
    <scope>NUCLEOTIDE SEQUENCE [LARGE SCALE GENOMIC DNA]</scope>
    <source>
        <strain evidence="3 4">DY56-A-20</strain>
    </source>
</reference>
<feature type="domain" description="VTT" evidence="2">
    <location>
        <begin position="49"/>
        <end position="160"/>
    </location>
</feature>
<evidence type="ECO:0000256" key="1">
    <source>
        <dbReference type="SAM" id="Phobius"/>
    </source>
</evidence>
<dbReference type="Proteomes" id="UP001235664">
    <property type="component" value="Unassembled WGS sequence"/>
</dbReference>
<sequence length="162" mass="16534">MDFHVSPLLTLDKTEIILAMPLAEVWLAMAFLGLAACIYATGIPGALVPVSFSSGALLGETLAIAAVAAGALFGSVILFCGLVRGTSSISQHRYGRHIKRLDHAVSRGGILPIIGLRLIGVPHLAVTGVSALASLSLRRYAISTLVGILPAIAIAATAGAAL</sequence>
<keyword evidence="4" id="KW-1185">Reference proteome</keyword>
<name>A0ABT9HBV0_9SPHN</name>
<evidence type="ECO:0000313" key="3">
    <source>
        <dbReference type="EMBL" id="MDP4540747.1"/>
    </source>
</evidence>
<keyword evidence="1" id="KW-0812">Transmembrane</keyword>
<protein>
    <submittedName>
        <fullName evidence="3">VTT domain-containing protein</fullName>
    </submittedName>
</protein>